<dbReference type="SUPFAM" id="SSF46934">
    <property type="entry name" value="UBA-like"/>
    <property type="match status" value="1"/>
</dbReference>
<dbReference type="EMBL" id="CAMXCT010002079">
    <property type="protein sequence ID" value="CAI3995475.1"/>
    <property type="molecule type" value="Genomic_DNA"/>
</dbReference>
<dbReference type="AlphaFoldDB" id="A0A9P1CPT5"/>
<dbReference type="PANTHER" id="PTHR16509">
    <property type="match status" value="1"/>
</dbReference>
<sequence length="730" mass="78467">MLRHSVSSELRLGFSTLARPEATATPFAQQNRASLHSICTAFAPGAPEKISEGRVESELSTGDSDVLLPCLGLAVLDLLLAKWRPAVDQQAWDTLMSLDSHAVDILQELDLKTDSVNNPSAYIQRAVSNALRGQPVGLSHGRDPNPGVVTPAPAAQGTHYMVAPGIILDEKATVALQGTAPEIAAQVIAELQTKDPREVRNPSAYVQRALSNAKLKAPQVAVPQEIQSAKNVGSDVSARLDDDARHALQEVSPEAAQHILQLLAEAGDKVHNPSAYVMKAVRNHQEGDRVRNDLSERGVGFVDRGDGGSAEGVVDGAELEEELRLVALDEKAQTALKSLPATSAVQILRNLRKQARQVSNCSAWVVKAVGNATARPPAAAASAYKRQRMLIVTMVQTFPAKNTAEGVDAVVQLGDIIDGCNSKLKESEKALKAVLEVLSKSVVPRYDLIGNHELYNLHRPELEKCGLRCGPSGGRSYYSAHLGDSWEGIFLDPFEVALIGQPQDSPAFREATQMMQDHNPQVLAGAKDWFAGLPHEKHRYVPYNGAISQQQLEWMKTAIRSAEADSRKILVFLHVPLYEPATKAKTVVWNAEEILQVLHEHGESVVAVFAGHDHDGGYAVDEGGLHHITMNSPLTAHGDCFAILECHDEGWAHFKAFGRACVESNTLGNGRAYPELILAKDAVNVASPVSRASEEGSLQLQAMGFDGSEAKKALEATSGNVDAAVALLCG</sequence>
<dbReference type="GO" id="GO:0008663">
    <property type="term" value="F:2',3'-cyclic-nucleotide 2'-phosphodiesterase activity"/>
    <property type="evidence" value="ECO:0007669"/>
    <property type="project" value="TreeGrafter"/>
</dbReference>
<dbReference type="InterPro" id="IPR029052">
    <property type="entry name" value="Metallo-depent_PP-like"/>
</dbReference>
<dbReference type="EMBL" id="CAMXCT020002079">
    <property type="protein sequence ID" value="CAL1148850.1"/>
    <property type="molecule type" value="Genomic_DNA"/>
</dbReference>
<accession>A0A9P1CPT5</accession>
<dbReference type="EMBL" id="CAMXCT030002079">
    <property type="protein sequence ID" value="CAL4782787.1"/>
    <property type="molecule type" value="Genomic_DNA"/>
</dbReference>
<dbReference type="InterPro" id="IPR004843">
    <property type="entry name" value="Calcineurin-like_PHP"/>
</dbReference>
<gene>
    <name evidence="2" type="ORF">C1SCF055_LOCUS22036</name>
</gene>
<dbReference type="SUPFAM" id="SSF56300">
    <property type="entry name" value="Metallo-dependent phosphatases"/>
    <property type="match status" value="1"/>
</dbReference>
<keyword evidence="4" id="KW-1185">Reference proteome</keyword>
<evidence type="ECO:0000313" key="4">
    <source>
        <dbReference type="Proteomes" id="UP001152797"/>
    </source>
</evidence>
<dbReference type="Gene3D" id="1.10.8.10">
    <property type="entry name" value="DNA helicase RuvA subunit, C-terminal domain"/>
    <property type="match status" value="1"/>
</dbReference>
<evidence type="ECO:0000313" key="3">
    <source>
        <dbReference type="EMBL" id="CAL4782787.1"/>
    </source>
</evidence>
<comment type="caution">
    <text evidence="2">The sequence shown here is derived from an EMBL/GenBank/DDBJ whole genome shotgun (WGS) entry which is preliminary data.</text>
</comment>
<reference evidence="3 4" key="2">
    <citation type="submission" date="2024-05" db="EMBL/GenBank/DDBJ databases">
        <authorList>
            <person name="Chen Y."/>
            <person name="Shah S."/>
            <person name="Dougan E. K."/>
            <person name="Thang M."/>
            <person name="Chan C."/>
        </authorList>
    </citation>
    <scope>NUCLEOTIDE SEQUENCE [LARGE SCALE GENOMIC DNA]</scope>
</reference>
<proteinExistence type="predicted"/>
<dbReference type="InterPro" id="IPR009060">
    <property type="entry name" value="UBA-like_sf"/>
</dbReference>
<dbReference type="InterPro" id="IPR015940">
    <property type="entry name" value="UBA"/>
</dbReference>
<dbReference type="GO" id="GO:0047631">
    <property type="term" value="F:ADP-ribose diphosphatase activity"/>
    <property type="evidence" value="ECO:0007669"/>
    <property type="project" value="TreeGrafter"/>
</dbReference>
<dbReference type="GO" id="GO:0030145">
    <property type="term" value="F:manganese ion binding"/>
    <property type="evidence" value="ECO:0007669"/>
    <property type="project" value="TreeGrafter"/>
</dbReference>
<dbReference type="Gene3D" id="3.60.21.10">
    <property type="match status" value="1"/>
</dbReference>
<dbReference type="Pfam" id="PF00627">
    <property type="entry name" value="UBA"/>
    <property type="match status" value="1"/>
</dbReference>
<evidence type="ECO:0000313" key="2">
    <source>
        <dbReference type="EMBL" id="CAI3995475.1"/>
    </source>
</evidence>
<protein>
    <submittedName>
        <fullName evidence="3">Manganese-dependent ADP-ribose/CDP-alcohol diphosphatase (ADPRibase-Mn) (CDP-chol ine phosphohydrolase)</fullName>
    </submittedName>
</protein>
<feature type="domain" description="UBA" evidence="1">
    <location>
        <begin position="691"/>
        <end position="730"/>
    </location>
</feature>
<dbReference type="Proteomes" id="UP001152797">
    <property type="component" value="Unassembled WGS sequence"/>
</dbReference>
<dbReference type="GO" id="GO:0047734">
    <property type="term" value="F:CDP-glycerol diphosphatase activity"/>
    <property type="evidence" value="ECO:0007669"/>
    <property type="project" value="TreeGrafter"/>
</dbReference>
<dbReference type="CDD" id="cd14291">
    <property type="entry name" value="UBA1_NUB1_like"/>
    <property type="match status" value="1"/>
</dbReference>
<dbReference type="PANTHER" id="PTHR16509:SF1">
    <property type="entry name" value="MANGANESE-DEPENDENT ADP-RIBOSE_CDP-ALCOHOL DIPHOSPHATASE"/>
    <property type="match status" value="1"/>
</dbReference>
<reference evidence="2" key="1">
    <citation type="submission" date="2022-10" db="EMBL/GenBank/DDBJ databases">
        <authorList>
            <person name="Chen Y."/>
            <person name="Dougan E. K."/>
            <person name="Chan C."/>
            <person name="Rhodes N."/>
            <person name="Thang M."/>
        </authorList>
    </citation>
    <scope>NUCLEOTIDE SEQUENCE</scope>
</reference>
<name>A0A9P1CPT5_9DINO</name>
<evidence type="ECO:0000259" key="1">
    <source>
        <dbReference type="PROSITE" id="PS50030"/>
    </source>
</evidence>
<dbReference type="OrthoDB" id="9675250at2759"/>
<organism evidence="2">
    <name type="scientific">Cladocopium goreaui</name>
    <dbReference type="NCBI Taxonomy" id="2562237"/>
    <lineage>
        <taxon>Eukaryota</taxon>
        <taxon>Sar</taxon>
        <taxon>Alveolata</taxon>
        <taxon>Dinophyceae</taxon>
        <taxon>Suessiales</taxon>
        <taxon>Symbiodiniaceae</taxon>
        <taxon>Cladocopium</taxon>
    </lineage>
</organism>
<dbReference type="PROSITE" id="PS50030">
    <property type="entry name" value="UBA"/>
    <property type="match status" value="1"/>
</dbReference>
<dbReference type="Pfam" id="PF00149">
    <property type="entry name" value="Metallophos"/>
    <property type="match status" value="1"/>
</dbReference>
<dbReference type="SMART" id="SM00165">
    <property type="entry name" value="UBA"/>
    <property type="match status" value="1"/>
</dbReference>